<dbReference type="EMBL" id="AAXW01000027">
    <property type="protein sequence ID" value="EAZ90281.1"/>
    <property type="molecule type" value="Genomic_DNA"/>
</dbReference>
<comment type="caution">
    <text evidence="2">The sequence shown here is derived from an EMBL/GenBank/DDBJ whole genome shotgun (WGS) entry which is preliminary data.</text>
</comment>
<dbReference type="GO" id="GO:0003677">
    <property type="term" value="F:DNA binding"/>
    <property type="evidence" value="ECO:0007669"/>
    <property type="project" value="InterPro"/>
</dbReference>
<dbReference type="eggNOG" id="COG0789">
    <property type="taxonomic scope" value="Bacteria"/>
</dbReference>
<organism evidence="2 3">
    <name type="scientific">Crocosphaera chwakensis CCY0110</name>
    <dbReference type="NCBI Taxonomy" id="391612"/>
    <lineage>
        <taxon>Bacteria</taxon>
        <taxon>Bacillati</taxon>
        <taxon>Cyanobacteriota</taxon>
        <taxon>Cyanophyceae</taxon>
        <taxon>Oscillatoriophycideae</taxon>
        <taxon>Chroococcales</taxon>
        <taxon>Aphanothecaceae</taxon>
        <taxon>Crocosphaera</taxon>
        <taxon>Crocosphaera chwakensis</taxon>
    </lineage>
</organism>
<dbReference type="OrthoDB" id="532615at2"/>
<reference evidence="2 3" key="1">
    <citation type="submission" date="2007-03" db="EMBL/GenBank/DDBJ databases">
        <authorList>
            <person name="Stal L."/>
            <person name="Ferriera S."/>
            <person name="Johnson J."/>
            <person name="Kravitz S."/>
            <person name="Beeson K."/>
            <person name="Sutton G."/>
            <person name="Rogers Y.-H."/>
            <person name="Friedman R."/>
            <person name="Frazier M."/>
            <person name="Venter J.C."/>
        </authorList>
    </citation>
    <scope>NUCLEOTIDE SEQUENCE [LARGE SCALE GENOMIC DNA]</scope>
    <source>
        <strain evidence="2 3">CCY0110</strain>
    </source>
</reference>
<dbReference type="SUPFAM" id="SSF46955">
    <property type="entry name" value="Putative DNA-binding domain"/>
    <property type="match status" value="1"/>
</dbReference>
<accession>A3IT96</accession>
<evidence type="ECO:0000313" key="3">
    <source>
        <dbReference type="Proteomes" id="UP000003781"/>
    </source>
</evidence>
<gene>
    <name evidence="2" type="ORF">CY0110_04131</name>
</gene>
<dbReference type="AlphaFoldDB" id="A3IT96"/>
<dbReference type="InterPro" id="IPR000551">
    <property type="entry name" value="MerR-type_HTH_dom"/>
</dbReference>
<keyword evidence="3" id="KW-1185">Reference proteome</keyword>
<sequence length="172" mass="20051">MSLIQGFTRQETLALTDTTSNQLQYLERQKLVIPQRIGKSRKPTVIYSWEQILEIRAIKHLRRKNVSSQMIKKIIKFLDKSGVDESLRDKHLIVINNEVFWVQQDWSDLQQKIPTIVKIAGKDNANIGQYMLLVIPIFSDIVQEVWKAAKNSELIDFESFKERAKVNENKIA</sequence>
<dbReference type="Gene3D" id="1.10.1660.10">
    <property type="match status" value="1"/>
</dbReference>
<dbReference type="InterPro" id="IPR009061">
    <property type="entry name" value="DNA-bd_dom_put_sf"/>
</dbReference>
<name>A3IT96_9CHRO</name>
<dbReference type="RefSeq" id="WP_008276600.1">
    <property type="nucleotide sequence ID" value="NZ_AAXW01000027.1"/>
</dbReference>
<feature type="domain" description="HTH merR-type" evidence="1">
    <location>
        <begin position="14"/>
        <end position="76"/>
    </location>
</feature>
<dbReference type="Pfam" id="PF13411">
    <property type="entry name" value="MerR_1"/>
    <property type="match status" value="1"/>
</dbReference>
<dbReference type="Proteomes" id="UP000003781">
    <property type="component" value="Unassembled WGS sequence"/>
</dbReference>
<evidence type="ECO:0000259" key="1">
    <source>
        <dbReference type="Pfam" id="PF13411"/>
    </source>
</evidence>
<protein>
    <recommendedName>
        <fullName evidence="1">HTH merR-type domain-containing protein</fullName>
    </recommendedName>
</protein>
<evidence type="ECO:0000313" key="2">
    <source>
        <dbReference type="EMBL" id="EAZ90281.1"/>
    </source>
</evidence>
<proteinExistence type="predicted"/>
<dbReference type="GO" id="GO:0006355">
    <property type="term" value="P:regulation of DNA-templated transcription"/>
    <property type="evidence" value="ECO:0007669"/>
    <property type="project" value="InterPro"/>
</dbReference>